<name>A0ABP6ZAS8_9ACTN</name>
<dbReference type="RefSeq" id="WP_344850694.1">
    <property type="nucleotide sequence ID" value="NZ_BAABAA010000034.1"/>
</dbReference>
<evidence type="ECO:0000313" key="2">
    <source>
        <dbReference type="Proteomes" id="UP001501222"/>
    </source>
</evidence>
<proteinExistence type="predicted"/>
<evidence type="ECO:0000313" key="1">
    <source>
        <dbReference type="EMBL" id="GAA3601091.1"/>
    </source>
</evidence>
<sequence length="127" mass="13662">MAIQKAQDAPCWVATIPPEGDELHFATRPLAIAAAVKLPPGAVVTRLPVRCYLAECDGCEYREGESESTGGHHLPAFEPWHILGDLHDLERVGTDLLCEACRIGVSLTRFTPSPALRAALAYAGSVR</sequence>
<accession>A0ABP6ZAS8</accession>
<protein>
    <recommendedName>
        <fullName evidence="3">HNH endonuclease</fullName>
    </recommendedName>
</protein>
<organism evidence="1 2">
    <name type="scientific">Kribbella ginsengisoli</name>
    <dbReference type="NCBI Taxonomy" id="363865"/>
    <lineage>
        <taxon>Bacteria</taxon>
        <taxon>Bacillati</taxon>
        <taxon>Actinomycetota</taxon>
        <taxon>Actinomycetes</taxon>
        <taxon>Propionibacteriales</taxon>
        <taxon>Kribbellaceae</taxon>
        <taxon>Kribbella</taxon>
    </lineage>
</organism>
<evidence type="ECO:0008006" key="3">
    <source>
        <dbReference type="Google" id="ProtNLM"/>
    </source>
</evidence>
<reference evidence="2" key="1">
    <citation type="journal article" date="2019" name="Int. J. Syst. Evol. Microbiol.">
        <title>The Global Catalogue of Microorganisms (GCM) 10K type strain sequencing project: providing services to taxonomists for standard genome sequencing and annotation.</title>
        <authorList>
            <consortium name="The Broad Institute Genomics Platform"/>
            <consortium name="The Broad Institute Genome Sequencing Center for Infectious Disease"/>
            <person name="Wu L."/>
            <person name="Ma J."/>
        </authorList>
    </citation>
    <scope>NUCLEOTIDE SEQUENCE [LARGE SCALE GENOMIC DNA]</scope>
    <source>
        <strain evidence="2">JCM 16928</strain>
    </source>
</reference>
<keyword evidence="2" id="KW-1185">Reference proteome</keyword>
<dbReference type="Proteomes" id="UP001501222">
    <property type="component" value="Unassembled WGS sequence"/>
</dbReference>
<gene>
    <name evidence="1" type="ORF">GCM10022235_86250</name>
</gene>
<dbReference type="EMBL" id="BAABAA010000034">
    <property type="protein sequence ID" value="GAA3601091.1"/>
    <property type="molecule type" value="Genomic_DNA"/>
</dbReference>
<comment type="caution">
    <text evidence="1">The sequence shown here is derived from an EMBL/GenBank/DDBJ whole genome shotgun (WGS) entry which is preliminary data.</text>
</comment>